<accession>A0A917YLM4</accession>
<evidence type="ECO:0000256" key="4">
    <source>
        <dbReference type="ARBA" id="ARBA00022679"/>
    </source>
</evidence>
<comment type="pathway">
    <text evidence="3">Bacterial outer membrane biogenesis; LPS core biosynthesis.</text>
</comment>
<dbReference type="GO" id="GO:0033786">
    <property type="term" value="F:heptose-1-phosphate adenylyltransferase activity"/>
    <property type="evidence" value="ECO:0007669"/>
    <property type="project" value="UniProtKB-UniRule"/>
</dbReference>
<dbReference type="InterPro" id="IPR004821">
    <property type="entry name" value="Cyt_trans-like"/>
</dbReference>
<keyword evidence="10 11" id="KW-0119">Carbohydrate metabolism</keyword>
<keyword evidence="7 11" id="KW-0418">Kinase</keyword>
<dbReference type="OrthoDB" id="9802794at2"/>
<dbReference type="InterPro" id="IPR014729">
    <property type="entry name" value="Rossmann-like_a/b/a_fold"/>
</dbReference>
<comment type="pathway">
    <text evidence="11">Nucleotide-sugar biosynthesis; ADP-L-glycero-beta-D-manno-heptose biosynthesis; ADP-L-glycero-beta-D-manno-heptose from D-glycero-beta-D-manno-heptose 7-phosphate: step 1/4.</text>
</comment>
<dbReference type="EC" id="2.7.7.70" evidence="11"/>
<dbReference type="GO" id="GO:0005829">
    <property type="term" value="C:cytosol"/>
    <property type="evidence" value="ECO:0007669"/>
    <property type="project" value="TreeGrafter"/>
</dbReference>
<evidence type="ECO:0000313" key="15">
    <source>
        <dbReference type="Proteomes" id="UP000598196"/>
    </source>
</evidence>
<dbReference type="FunFam" id="3.40.1190.20:FF:000002">
    <property type="entry name" value="Bifunctional protein HldE"/>
    <property type="match status" value="1"/>
</dbReference>
<dbReference type="NCBIfam" id="TIGR02198">
    <property type="entry name" value="rfaE_dom_I"/>
    <property type="match status" value="1"/>
</dbReference>
<dbReference type="GO" id="GO:0005524">
    <property type="term" value="F:ATP binding"/>
    <property type="evidence" value="ECO:0007669"/>
    <property type="project" value="UniProtKB-UniRule"/>
</dbReference>
<name>A0A917YLM4_9RHOB</name>
<dbReference type="PANTHER" id="PTHR46969:SF1">
    <property type="entry name" value="BIFUNCTIONAL PROTEIN HLDE"/>
    <property type="match status" value="1"/>
</dbReference>
<comment type="similarity">
    <text evidence="11">In the C-terminal section; belongs to the cytidylyltransferase family.</text>
</comment>
<dbReference type="Gene3D" id="3.40.1190.20">
    <property type="match status" value="1"/>
</dbReference>
<evidence type="ECO:0000256" key="9">
    <source>
        <dbReference type="ARBA" id="ARBA00023268"/>
    </source>
</evidence>
<dbReference type="InterPro" id="IPR029056">
    <property type="entry name" value="Ribokinase-like"/>
</dbReference>
<comment type="function">
    <text evidence="1 11">Catalyzes the phosphorylation of D-glycero-D-manno-heptose 7-phosphate at the C-1 position to selectively form D-glycero-beta-D-manno-heptose-1,7-bisphosphate.</text>
</comment>
<proteinExistence type="inferred from homology"/>
<dbReference type="SUPFAM" id="SSF53613">
    <property type="entry name" value="Ribokinase-like"/>
    <property type="match status" value="1"/>
</dbReference>
<dbReference type="Pfam" id="PF00294">
    <property type="entry name" value="PfkB"/>
    <property type="match status" value="1"/>
</dbReference>
<dbReference type="GO" id="GO:0033785">
    <property type="term" value="F:heptose 7-phosphate kinase activity"/>
    <property type="evidence" value="ECO:0007669"/>
    <property type="project" value="UniProtKB-UniRule"/>
</dbReference>
<dbReference type="SUPFAM" id="SSF52374">
    <property type="entry name" value="Nucleotidylyl transferase"/>
    <property type="match status" value="1"/>
</dbReference>
<gene>
    <name evidence="11 14" type="primary">hldE</name>
    <name evidence="14" type="ORF">GCM10010991_28090</name>
</gene>
<feature type="region of interest" description="Ribokinase" evidence="11">
    <location>
        <begin position="1"/>
        <end position="313"/>
    </location>
</feature>
<dbReference type="RefSeq" id="WP_146287317.1">
    <property type="nucleotide sequence ID" value="NZ_BMLP01000006.1"/>
</dbReference>
<dbReference type="Gene3D" id="3.40.50.620">
    <property type="entry name" value="HUPs"/>
    <property type="match status" value="1"/>
</dbReference>
<dbReference type="Pfam" id="PF01467">
    <property type="entry name" value="CTP_transf_like"/>
    <property type="match status" value="1"/>
</dbReference>
<evidence type="ECO:0000259" key="13">
    <source>
        <dbReference type="Pfam" id="PF01467"/>
    </source>
</evidence>
<evidence type="ECO:0000256" key="6">
    <source>
        <dbReference type="ARBA" id="ARBA00022741"/>
    </source>
</evidence>
<dbReference type="PROSITE" id="PS00583">
    <property type="entry name" value="PFKB_KINASES_1"/>
    <property type="match status" value="1"/>
</dbReference>
<evidence type="ECO:0000256" key="11">
    <source>
        <dbReference type="HAMAP-Rule" id="MF_01603"/>
    </source>
</evidence>
<sequence>MIPSFDHGVVVVGDVMLDRFVYGTSGRLSPEAPVPVVRKRRETIMAGGAGNVARNIEALGGRPTLFGLAGQDAAGDELARVIGAPARLVRSADWQTIVKLRVIAQHQQVVRIDEEEPRAATSAEASELLADLAQSLGRARAMILSDYGKGVLTPEVCARAITTAHEAGALCIVDPKGRDYSRYAGAHYVTPNASELAEVTGMPTGTDAEVEAAARALLARVSVGAVIATRSEKGMMLIPRDGAVIASPATAQEVFDVSGAGDTVIATLALALAAGRPVAEAMQLANLAAGIVVAKLGTAVCSFAELEHAMRVEAGGNGVLSHAAAARILHEWQSEGLRVGFANGCFDILHAGHVKLLREARRHCDRLIVALNDDASVARLKGPTRPINSLADRAAVIAGLDSVDAVTWFGEDTPLELILKLRPDRLFKGSDYTVDQVVGAREIRAWDGQTILLDLLPGRSTTSIVTRAGSSAQA</sequence>
<comment type="subunit">
    <text evidence="11">Homodimer.</text>
</comment>
<evidence type="ECO:0000256" key="2">
    <source>
        <dbReference type="ARBA" id="ARBA00003753"/>
    </source>
</evidence>
<dbReference type="InterPro" id="IPR002173">
    <property type="entry name" value="Carboh/pur_kinase_PfkB_CS"/>
</dbReference>
<comment type="caution">
    <text evidence="14">The sequence shown here is derived from an EMBL/GenBank/DDBJ whole genome shotgun (WGS) entry which is preliminary data.</text>
</comment>
<dbReference type="InterPro" id="IPR011611">
    <property type="entry name" value="PfkB_dom"/>
</dbReference>
<dbReference type="GO" id="GO:0016773">
    <property type="term" value="F:phosphotransferase activity, alcohol group as acceptor"/>
    <property type="evidence" value="ECO:0007669"/>
    <property type="project" value="InterPro"/>
</dbReference>
<comment type="catalytic activity">
    <reaction evidence="11">
        <text>D-glycero-beta-D-manno-heptose 1-phosphate + ATP + H(+) = ADP-D-glycero-beta-D-manno-heptose + diphosphate</text>
        <dbReference type="Rhea" id="RHEA:27465"/>
        <dbReference type="ChEBI" id="CHEBI:15378"/>
        <dbReference type="ChEBI" id="CHEBI:30616"/>
        <dbReference type="ChEBI" id="CHEBI:33019"/>
        <dbReference type="ChEBI" id="CHEBI:59967"/>
        <dbReference type="ChEBI" id="CHEBI:61593"/>
        <dbReference type="EC" id="2.7.7.70"/>
    </reaction>
</comment>
<keyword evidence="9 11" id="KW-0511">Multifunctional enzyme</keyword>
<comment type="function">
    <text evidence="2 11">Catalyzes the ADP transfer from ATP to D-glycero-beta-D-manno-heptose 1-phosphate, yielding ADP-D-glycero-beta-D-manno-heptose.</text>
</comment>
<dbReference type="InterPro" id="IPR011913">
    <property type="entry name" value="RfaE_dom_I"/>
</dbReference>
<evidence type="ECO:0000256" key="8">
    <source>
        <dbReference type="ARBA" id="ARBA00022840"/>
    </source>
</evidence>
<keyword evidence="4 11" id="KW-0808">Transferase</keyword>
<feature type="domain" description="Carbohydrate kinase PfkB" evidence="12">
    <location>
        <begin position="8"/>
        <end position="301"/>
    </location>
</feature>
<dbReference type="InterPro" id="IPR023030">
    <property type="entry name" value="Bifunc_HldE"/>
</dbReference>
<keyword evidence="5 11" id="KW-0548">Nucleotidyltransferase</keyword>
<evidence type="ECO:0000256" key="10">
    <source>
        <dbReference type="ARBA" id="ARBA00023277"/>
    </source>
</evidence>
<comment type="pathway">
    <text evidence="11">Nucleotide-sugar biosynthesis; ADP-L-glycero-beta-D-manno-heptose biosynthesis; ADP-L-glycero-beta-D-manno-heptose from D-glycero-beta-D-manno-heptose 7-phosphate: step 3/4.</text>
</comment>
<keyword evidence="15" id="KW-1185">Reference proteome</keyword>
<dbReference type="EC" id="2.7.1.167" evidence="11"/>
<evidence type="ECO:0000256" key="3">
    <source>
        <dbReference type="ARBA" id="ARBA00004713"/>
    </source>
</evidence>
<dbReference type="CDD" id="cd01172">
    <property type="entry name" value="RfaE_like"/>
    <property type="match status" value="1"/>
</dbReference>
<protein>
    <recommendedName>
        <fullName evidence="11">Bifunctional protein HldE</fullName>
    </recommendedName>
    <domain>
        <recommendedName>
            <fullName evidence="11">D-beta-D-heptose 7-phosphate kinase</fullName>
            <ecNumber evidence="11">2.7.1.167</ecNumber>
        </recommendedName>
        <alternativeName>
            <fullName evidence="11">D-beta-D-heptose 7-phosphotransferase</fullName>
        </alternativeName>
        <alternativeName>
            <fullName evidence="11">D-glycero-beta-D-manno-heptose-7-phosphate kinase</fullName>
        </alternativeName>
    </domain>
    <domain>
        <recommendedName>
            <fullName evidence="11">D-beta-D-heptose 1-phosphate adenylyltransferase</fullName>
            <ecNumber evidence="11">2.7.7.70</ecNumber>
        </recommendedName>
        <alternativeName>
            <fullName evidence="11">D-glycero-beta-D-manno-heptose 1-phosphate adenylyltransferase</fullName>
        </alternativeName>
    </domain>
</protein>
<evidence type="ECO:0000256" key="7">
    <source>
        <dbReference type="ARBA" id="ARBA00022777"/>
    </source>
</evidence>
<dbReference type="AlphaFoldDB" id="A0A917YLM4"/>
<feature type="binding site" evidence="11">
    <location>
        <begin position="192"/>
        <end position="195"/>
    </location>
    <ligand>
        <name>ATP</name>
        <dbReference type="ChEBI" id="CHEBI:30616"/>
    </ligand>
</feature>
<comment type="similarity">
    <text evidence="11">In the N-terminal section; belongs to the carbohydrate kinase PfkB family.</text>
</comment>
<dbReference type="NCBIfam" id="TIGR00125">
    <property type="entry name" value="cyt_tran_rel"/>
    <property type="match status" value="1"/>
</dbReference>
<evidence type="ECO:0000259" key="12">
    <source>
        <dbReference type="Pfam" id="PF00294"/>
    </source>
</evidence>
<feature type="domain" description="Cytidyltransferase-like" evidence="13">
    <location>
        <begin position="342"/>
        <end position="436"/>
    </location>
</feature>
<evidence type="ECO:0000256" key="5">
    <source>
        <dbReference type="ARBA" id="ARBA00022695"/>
    </source>
</evidence>
<keyword evidence="8 11" id="KW-0067">ATP-binding</keyword>
<feature type="active site" evidence="11">
    <location>
        <position position="262"/>
    </location>
</feature>
<evidence type="ECO:0000256" key="1">
    <source>
        <dbReference type="ARBA" id="ARBA00002319"/>
    </source>
</evidence>
<dbReference type="HAMAP" id="MF_01603">
    <property type="entry name" value="HldE"/>
    <property type="match status" value="1"/>
</dbReference>
<dbReference type="Proteomes" id="UP000598196">
    <property type="component" value="Unassembled WGS sequence"/>
</dbReference>
<dbReference type="EMBL" id="BMLP01000006">
    <property type="protein sequence ID" value="GGO35583.1"/>
    <property type="molecule type" value="Genomic_DNA"/>
</dbReference>
<organism evidence="14 15">
    <name type="scientific">Gemmobacter aquaticus</name>
    <dbReference type="NCBI Taxonomy" id="490185"/>
    <lineage>
        <taxon>Bacteria</taxon>
        <taxon>Pseudomonadati</taxon>
        <taxon>Pseudomonadota</taxon>
        <taxon>Alphaproteobacteria</taxon>
        <taxon>Rhodobacterales</taxon>
        <taxon>Paracoccaceae</taxon>
        <taxon>Gemmobacter</taxon>
    </lineage>
</organism>
<keyword evidence="6 11" id="KW-0547">Nucleotide-binding</keyword>
<dbReference type="PANTHER" id="PTHR46969">
    <property type="entry name" value="BIFUNCTIONAL PROTEIN HLDE"/>
    <property type="match status" value="1"/>
</dbReference>
<feature type="region of interest" description="Cytidylyltransferase" evidence="11">
    <location>
        <begin position="341"/>
        <end position="474"/>
    </location>
</feature>
<reference evidence="14 15" key="1">
    <citation type="journal article" date="2014" name="Int. J. Syst. Evol. Microbiol.">
        <title>Complete genome sequence of Corynebacterium casei LMG S-19264T (=DSM 44701T), isolated from a smear-ripened cheese.</title>
        <authorList>
            <consortium name="US DOE Joint Genome Institute (JGI-PGF)"/>
            <person name="Walter F."/>
            <person name="Albersmeier A."/>
            <person name="Kalinowski J."/>
            <person name="Ruckert C."/>
        </authorList>
    </citation>
    <scope>NUCLEOTIDE SEQUENCE [LARGE SCALE GENOMIC DNA]</scope>
    <source>
        <strain evidence="14 15">CGMCC 1.7029</strain>
    </source>
</reference>
<comment type="catalytic activity">
    <reaction evidence="11">
        <text>D-glycero-beta-D-manno-heptose 7-phosphate + ATP = D-glycero-beta-D-manno-heptose 1,7-bisphosphate + ADP + H(+)</text>
        <dbReference type="Rhea" id="RHEA:27473"/>
        <dbReference type="ChEBI" id="CHEBI:15378"/>
        <dbReference type="ChEBI" id="CHEBI:30616"/>
        <dbReference type="ChEBI" id="CHEBI:60204"/>
        <dbReference type="ChEBI" id="CHEBI:60208"/>
        <dbReference type="ChEBI" id="CHEBI:456216"/>
        <dbReference type="EC" id="2.7.1.167"/>
    </reaction>
</comment>
<evidence type="ECO:0000313" key="14">
    <source>
        <dbReference type="EMBL" id="GGO35583.1"/>
    </source>
</evidence>